<evidence type="ECO:0000256" key="2">
    <source>
        <dbReference type="ARBA" id="ARBA00022679"/>
    </source>
</evidence>
<feature type="domain" description="Glycosyltransferase 2-like" evidence="3">
    <location>
        <begin position="5"/>
        <end position="163"/>
    </location>
</feature>
<dbReference type="CDD" id="cd00761">
    <property type="entry name" value="Glyco_tranf_GTA_type"/>
    <property type="match status" value="1"/>
</dbReference>
<evidence type="ECO:0000313" key="5">
    <source>
        <dbReference type="Proteomes" id="UP000824056"/>
    </source>
</evidence>
<accession>A0A9D2FUI6</accession>
<dbReference type="EMBL" id="DXBG01000290">
    <property type="protein sequence ID" value="HIZ66670.1"/>
    <property type="molecule type" value="Genomic_DNA"/>
</dbReference>
<comment type="caution">
    <text evidence="4">The sequence shown here is derived from an EMBL/GenBank/DDBJ whole genome shotgun (WGS) entry which is preliminary data.</text>
</comment>
<keyword evidence="2 4" id="KW-0808">Transferase</keyword>
<protein>
    <submittedName>
        <fullName evidence="4">Glycosyltransferase</fullName>
        <ecNumber evidence="4">2.4.-.-</ecNumber>
    </submittedName>
</protein>
<dbReference type="PANTHER" id="PTHR22916:SF51">
    <property type="entry name" value="GLYCOSYLTRANSFERASE EPSH-RELATED"/>
    <property type="match status" value="1"/>
</dbReference>
<evidence type="ECO:0000256" key="1">
    <source>
        <dbReference type="ARBA" id="ARBA00022676"/>
    </source>
</evidence>
<sequence>MELVSIIVPVYNVEKYIEKCIESLISQTYRNIEILLVDDGATDSSGHICDAYQKKDSRIQVLHKKNGGLSDARNYGGLRAKGKYLCFIDGDDAVSPRLVEKTLAWGEKTKADMVFYDFESIEEDTGRRDLYHYNLPEQKAFSAAECPEIFIKSPSACCCLYRTEFWKESEIRYPKGRHYEDLATTPRLALKAQRIAYTGDEPLYYYMLRRGSIMRSSNFEKSFQDRTWVLNFLQEYFLEQKKEIQFQKELEYMFFEHGYFIPLKEIILEAPKSPWIPRFEEYVKKNYPGFLKNPYIAGLSKKDKIMLFLMKRHLFGIMNLLSGMRKKYDSLKG</sequence>
<dbReference type="GO" id="GO:0016757">
    <property type="term" value="F:glycosyltransferase activity"/>
    <property type="evidence" value="ECO:0007669"/>
    <property type="project" value="UniProtKB-KW"/>
</dbReference>
<dbReference type="PANTHER" id="PTHR22916">
    <property type="entry name" value="GLYCOSYLTRANSFERASE"/>
    <property type="match status" value="1"/>
</dbReference>
<evidence type="ECO:0000259" key="3">
    <source>
        <dbReference type="Pfam" id="PF00535"/>
    </source>
</evidence>
<dbReference type="Pfam" id="PF00535">
    <property type="entry name" value="Glycos_transf_2"/>
    <property type="match status" value="1"/>
</dbReference>
<proteinExistence type="predicted"/>
<dbReference type="Gene3D" id="3.90.550.10">
    <property type="entry name" value="Spore Coat Polysaccharide Biosynthesis Protein SpsA, Chain A"/>
    <property type="match status" value="1"/>
</dbReference>
<evidence type="ECO:0000313" key="4">
    <source>
        <dbReference type="EMBL" id="HIZ66670.1"/>
    </source>
</evidence>
<name>A0A9D2FUI6_9FIRM</name>
<gene>
    <name evidence="4" type="ORF">H9809_12375</name>
</gene>
<dbReference type="InterPro" id="IPR029044">
    <property type="entry name" value="Nucleotide-diphossugar_trans"/>
</dbReference>
<dbReference type="SUPFAM" id="SSF53448">
    <property type="entry name" value="Nucleotide-diphospho-sugar transferases"/>
    <property type="match status" value="1"/>
</dbReference>
<organism evidence="4 5">
    <name type="scientific">Candidatus Blautia pullicola</name>
    <dbReference type="NCBI Taxonomy" id="2838498"/>
    <lineage>
        <taxon>Bacteria</taxon>
        <taxon>Bacillati</taxon>
        <taxon>Bacillota</taxon>
        <taxon>Clostridia</taxon>
        <taxon>Lachnospirales</taxon>
        <taxon>Lachnospiraceae</taxon>
        <taxon>Blautia</taxon>
    </lineage>
</organism>
<dbReference type="Proteomes" id="UP000824056">
    <property type="component" value="Unassembled WGS sequence"/>
</dbReference>
<dbReference type="EC" id="2.4.-.-" evidence="4"/>
<dbReference type="AlphaFoldDB" id="A0A9D2FUI6"/>
<dbReference type="InterPro" id="IPR001173">
    <property type="entry name" value="Glyco_trans_2-like"/>
</dbReference>
<reference evidence="4" key="2">
    <citation type="submission" date="2021-04" db="EMBL/GenBank/DDBJ databases">
        <authorList>
            <person name="Gilroy R."/>
        </authorList>
    </citation>
    <scope>NUCLEOTIDE SEQUENCE</scope>
    <source>
        <strain evidence="4">1068</strain>
    </source>
</reference>
<reference evidence="4" key="1">
    <citation type="journal article" date="2021" name="PeerJ">
        <title>Extensive microbial diversity within the chicken gut microbiome revealed by metagenomics and culture.</title>
        <authorList>
            <person name="Gilroy R."/>
            <person name="Ravi A."/>
            <person name="Getino M."/>
            <person name="Pursley I."/>
            <person name="Horton D.L."/>
            <person name="Alikhan N.F."/>
            <person name="Baker D."/>
            <person name="Gharbi K."/>
            <person name="Hall N."/>
            <person name="Watson M."/>
            <person name="Adriaenssens E.M."/>
            <person name="Foster-Nyarko E."/>
            <person name="Jarju S."/>
            <person name="Secka A."/>
            <person name="Antonio M."/>
            <person name="Oren A."/>
            <person name="Chaudhuri R.R."/>
            <person name="La Ragione R."/>
            <person name="Hildebrand F."/>
            <person name="Pallen M.J."/>
        </authorList>
    </citation>
    <scope>NUCLEOTIDE SEQUENCE</scope>
    <source>
        <strain evidence="4">1068</strain>
    </source>
</reference>
<keyword evidence="1 4" id="KW-0328">Glycosyltransferase</keyword>